<comment type="caution">
    <text evidence="3">The sequence shown here is derived from an EMBL/GenBank/DDBJ whole genome shotgun (WGS) entry which is preliminary data.</text>
</comment>
<reference evidence="3 4" key="1">
    <citation type="submission" date="2024-04" db="EMBL/GenBank/DDBJ databases">
        <title>Novel genus in family Flammeovirgaceae.</title>
        <authorList>
            <person name="Nguyen T.H."/>
            <person name="Vuong T.Q."/>
            <person name="Le H."/>
            <person name="Kim S.-G."/>
        </authorList>
    </citation>
    <scope>NUCLEOTIDE SEQUENCE [LARGE SCALE GENOMIC DNA]</scope>
    <source>
        <strain evidence="3 4">JCM 23209</strain>
    </source>
</reference>
<dbReference type="InterPro" id="IPR017853">
    <property type="entry name" value="GH"/>
</dbReference>
<proteinExistence type="predicted"/>
<gene>
    <name evidence="3" type="ORF">AAG747_15730</name>
</gene>
<dbReference type="Gene3D" id="3.20.20.80">
    <property type="entry name" value="Glycosidases"/>
    <property type="match status" value="1"/>
</dbReference>
<feature type="domain" description="Glycosyl hydrolase-like 10" evidence="2">
    <location>
        <begin position="40"/>
        <end position="357"/>
    </location>
</feature>
<dbReference type="Pfam" id="PF02638">
    <property type="entry name" value="GHL10"/>
    <property type="match status" value="1"/>
</dbReference>
<dbReference type="AlphaFoldDB" id="A0AAW9RX10"/>
<dbReference type="Proteomes" id="UP001403385">
    <property type="component" value="Unassembled WGS sequence"/>
</dbReference>
<dbReference type="RefSeq" id="WP_346822150.1">
    <property type="nucleotide sequence ID" value="NZ_JBDKWZ010000008.1"/>
</dbReference>
<organism evidence="3 4">
    <name type="scientific">Rapidithrix thailandica</name>
    <dbReference type="NCBI Taxonomy" id="413964"/>
    <lineage>
        <taxon>Bacteria</taxon>
        <taxon>Pseudomonadati</taxon>
        <taxon>Bacteroidota</taxon>
        <taxon>Cytophagia</taxon>
        <taxon>Cytophagales</taxon>
        <taxon>Flammeovirgaceae</taxon>
        <taxon>Rapidithrix</taxon>
    </lineage>
</organism>
<dbReference type="InterPro" id="IPR052177">
    <property type="entry name" value="Divisome_Glycosyl_Hydrolase"/>
</dbReference>
<evidence type="ECO:0000313" key="3">
    <source>
        <dbReference type="EMBL" id="MEN7549374.1"/>
    </source>
</evidence>
<evidence type="ECO:0000256" key="1">
    <source>
        <dbReference type="ARBA" id="ARBA00022729"/>
    </source>
</evidence>
<keyword evidence="4" id="KW-1185">Reference proteome</keyword>
<name>A0AAW9RX10_9BACT</name>
<evidence type="ECO:0000259" key="2">
    <source>
        <dbReference type="Pfam" id="PF02638"/>
    </source>
</evidence>
<keyword evidence="1" id="KW-0732">Signal</keyword>
<dbReference type="PANTHER" id="PTHR43405:SF1">
    <property type="entry name" value="GLYCOSYL HYDROLASE DIGH"/>
    <property type="match status" value="1"/>
</dbReference>
<dbReference type="EMBL" id="JBDKWZ010000008">
    <property type="protein sequence ID" value="MEN7549374.1"/>
    <property type="molecule type" value="Genomic_DNA"/>
</dbReference>
<accession>A0AAW9RX10</accession>
<evidence type="ECO:0000313" key="4">
    <source>
        <dbReference type="Proteomes" id="UP001403385"/>
    </source>
</evidence>
<dbReference type="SUPFAM" id="SSF51445">
    <property type="entry name" value="(Trans)glycosidases"/>
    <property type="match status" value="1"/>
</dbReference>
<dbReference type="InterPro" id="IPR003790">
    <property type="entry name" value="GHL10"/>
</dbReference>
<protein>
    <submittedName>
        <fullName evidence="3">Family 10 glycosylhydrolase</fullName>
    </submittedName>
</protein>
<dbReference type="PANTHER" id="PTHR43405">
    <property type="entry name" value="GLYCOSYL HYDROLASE DIGH"/>
    <property type="match status" value="1"/>
</dbReference>
<sequence length="522" mass="61385">MPLIHKQINKQALRIFCWQLALLYSLFSKVYAQNPSPKREFRGVWVSTVANLDWPSQKGLSARQQQNEFIEILDHLKKCGINTVIVQVRPAANTLYPSNSEPWSEWITNDPERGPNYDPVEFMIYECRRRGMEFHAWFNPFRAMYYTQSREELPENHLAHLKPEWIVTYGSTLYLNPGIPEVRQYVIEQITEVVRKYNVDAVHLDDYFYPYPIPGRPFEDKHTFSEFASNTENLHNWRRANIDQFVQALHEAIQQEKKHVKLGISPFGVWRNKEEDPQFGSATEANVTAFDANYADVRKWLQKHWVDYVIPQIYWSQQFPEAPFGVLARWWAQNHFNRHVYTGHAAYKIQNNADSTWNNPEELPAQIRLTRTLHQSIQGNALFSCKSVLHNTGHLSDSLQEHLFQYPALIPTMPWKDNTPPLAPKKLKTRKKQNGIKLKWHKPAPAEDGERPYRYIIYKFKEKEVININHPRHILAVLPGCQRWFLDQQGQDTDRYVVTALDRMNNESRLFEVSLANHHSSD</sequence>